<feature type="domain" description="HTH tetR-type" evidence="4">
    <location>
        <begin position="32"/>
        <end position="77"/>
    </location>
</feature>
<dbReference type="PANTHER" id="PTHR30055:SF151">
    <property type="entry name" value="TRANSCRIPTIONAL REGULATORY PROTEIN"/>
    <property type="match status" value="1"/>
</dbReference>
<dbReference type="PANTHER" id="PTHR30055">
    <property type="entry name" value="HTH-TYPE TRANSCRIPTIONAL REGULATOR RUTR"/>
    <property type="match status" value="1"/>
</dbReference>
<dbReference type="Gene3D" id="1.10.10.60">
    <property type="entry name" value="Homeodomain-like"/>
    <property type="match status" value="1"/>
</dbReference>
<dbReference type="RefSeq" id="WP_343975060.1">
    <property type="nucleotide sequence ID" value="NZ_BAAAHK010000013.1"/>
</dbReference>
<evidence type="ECO:0000256" key="3">
    <source>
        <dbReference type="ARBA" id="ARBA00023163"/>
    </source>
</evidence>
<dbReference type="InterPro" id="IPR001647">
    <property type="entry name" value="HTH_TetR"/>
</dbReference>
<reference evidence="6 7" key="1">
    <citation type="journal article" date="2019" name="Int. J. Syst. Evol. Microbiol.">
        <title>The Global Catalogue of Microorganisms (GCM) 10K type strain sequencing project: providing services to taxonomists for standard genome sequencing and annotation.</title>
        <authorList>
            <consortium name="The Broad Institute Genomics Platform"/>
            <consortium name="The Broad Institute Genome Sequencing Center for Infectious Disease"/>
            <person name="Wu L."/>
            <person name="Ma J."/>
        </authorList>
    </citation>
    <scope>NUCLEOTIDE SEQUENCE [LARGE SCALE GENOMIC DNA]</scope>
    <source>
        <strain evidence="6 7">JCM 10977</strain>
    </source>
</reference>
<keyword evidence="7" id="KW-1185">Reference proteome</keyword>
<comment type="caution">
    <text evidence="6">The sequence shown here is derived from an EMBL/GenBank/DDBJ whole genome shotgun (WGS) entry which is preliminary data.</text>
</comment>
<dbReference type="Gene3D" id="1.10.357.10">
    <property type="entry name" value="Tetracycline Repressor, domain 2"/>
    <property type="match status" value="1"/>
</dbReference>
<keyword evidence="2" id="KW-0238">DNA-binding</keyword>
<dbReference type="InterPro" id="IPR009057">
    <property type="entry name" value="Homeodomain-like_sf"/>
</dbReference>
<dbReference type="SUPFAM" id="SSF48498">
    <property type="entry name" value="Tetracyclin repressor-like, C-terminal domain"/>
    <property type="match status" value="1"/>
</dbReference>
<feature type="domain" description="Tetracycline repressor TetR C-terminal" evidence="5">
    <location>
        <begin position="92"/>
        <end position="230"/>
    </location>
</feature>
<evidence type="ECO:0000313" key="6">
    <source>
        <dbReference type="EMBL" id="GAA0950702.1"/>
    </source>
</evidence>
<dbReference type="Proteomes" id="UP001500542">
    <property type="component" value="Unassembled WGS sequence"/>
</dbReference>
<evidence type="ECO:0008006" key="8">
    <source>
        <dbReference type="Google" id="ProtNLM"/>
    </source>
</evidence>
<gene>
    <name evidence="6" type="ORF">GCM10009554_51080</name>
</gene>
<dbReference type="InterPro" id="IPR036271">
    <property type="entry name" value="Tet_transcr_reg_TetR-rel_C_sf"/>
</dbReference>
<dbReference type="Pfam" id="PF00440">
    <property type="entry name" value="TetR_N"/>
    <property type="match status" value="1"/>
</dbReference>
<accession>A0ABN1R2P2</accession>
<organism evidence="6 7">
    <name type="scientific">Kribbella koreensis</name>
    <dbReference type="NCBI Taxonomy" id="57909"/>
    <lineage>
        <taxon>Bacteria</taxon>
        <taxon>Bacillati</taxon>
        <taxon>Actinomycetota</taxon>
        <taxon>Actinomycetes</taxon>
        <taxon>Propionibacteriales</taxon>
        <taxon>Kribbellaceae</taxon>
        <taxon>Kribbella</taxon>
    </lineage>
</organism>
<dbReference type="SUPFAM" id="SSF46689">
    <property type="entry name" value="Homeodomain-like"/>
    <property type="match status" value="1"/>
</dbReference>
<evidence type="ECO:0000313" key="7">
    <source>
        <dbReference type="Proteomes" id="UP001500542"/>
    </source>
</evidence>
<keyword evidence="3" id="KW-0804">Transcription</keyword>
<evidence type="ECO:0000259" key="4">
    <source>
        <dbReference type="Pfam" id="PF00440"/>
    </source>
</evidence>
<keyword evidence="1" id="KW-0805">Transcription regulation</keyword>
<dbReference type="InterPro" id="IPR004111">
    <property type="entry name" value="Repressor_TetR_C"/>
</dbReference>
<dbReference type="InterPro" id="IPR050109">
    <property type="entry name" value="HTH-type_TetR-like_transc_reg"/>
</dbReference>
<evidence type="ECO:0000256" key="2">
    <source>
        <dbReference type="ARBA" id="ARBA00023125"/>
    </source>
</evidence>
<protein>
    <recommendedName>
        <fullName evidence="8">TetR family transcriptional regulator</fullName>
    </recommendedName>
</protein>
<name>A0ABN1R2P2_9ACTN</name>
<dbReference type="EMBL" id="BAAAHK010000013">
    <property type="protein sequence ID" value="GAA0950702.1"/>
    <property type="molecule type" value="Genomic_DNA"/>
</dbReference>
<sequence>MAREADEKTVLGSVWLRPEPDETRAPLSRDDIVRATIEMLDRDGLEKLSMRRLAASLGTAATSALYWRVANKDDLLELTVDTVLADALVPADEGDWRDRLTVLAGAAYDVLAEHPWASQLMASHAGLGPNYQAYADRLLSILRSAGFKGVYLDAAVSAVFHYVVGAAVTDAAWSATVRRSRLTEADWASAAGDQLGIGAGTLAAYLNRDDSAGPEARFQTGLRAILIGLRPRQLI</sequence>
<dbReference type="Pfam" id="PF02909">
    <property type="entry name" value="TetR_C_1"/>
    <property type="match status" value="1"/>
</dbReference>
<evidence type="ECO:0000256" key="1">
    <source>
        <dbReference type="ARBA" id="ARBA00023015"/>
    </source>
</evidence>
<evidence type="ECO:0000259" key="5">
    <source>
        <dbReference type="Pfam" id="PF02909"/>
    </source>
</evidence>
<proteinExistence type="predicted"/>